<gene>
    <name evidence="5" type="ORF">F0L68_20190</name>
</gene>
<evidence type="ECO:0000313" key="5">
    <source>
        <dbReference type="EMBL" id="KAA2260457.1"/>
    </source>
</evidence>
<keyword evidence="3" id="KW-0949">S-adenosyl-L-methionine</keyword>
<proteinExistence type="predicted"/>
<dbReference type="Gene3D" id="3.40.50.150">
    <property type="entry name" value="Vaccinia Virus protein VP39"/>
    <property type="match status" value="1"/>
</dbReference>
<keyword evidence="6" id="KW-1185">Reference proteome</keyword>
<organism evidence="5 6">
    <name type="scientific">Solihabitans fulvus</name>
    <dbReference type="NCBI Taxonomy" id="1892852"/>
    <lineage>
        <taxon>Bacteria</taxon>
        <taxon>Bacillati</taxon>
        <taxon>Actinomycetota</taxon>
        <taxon>Actinomycetes</taxon>
        <taxon>Pseudonocardiales</taxon>
        <taxon>Pseudonocardiaceae</taxon>
        <taxon>Solihabitans</taxon>
    </lineage>
</organism>
<keyword evidence="1 5" id="KW-0489">Methyltransferase</keyword>
<name>A0A5B2XA52_9PSEU</name>
<keyword evidence="2 5" id="KW-0808">Transferase</keyword>
<dbReference type="Pfam" id="PF13649">
    <property type="entry name" value="Methyltransf_25"/>
    <property type="match status" value="1"/>
</dbReference>
<dbReference type="PANTHER" id="PTHR43464:SF19">
    <property type="entry name" value="UBIQUINONE BIOSYNTHESIS O-METHYLTRANSFERASE, MITOCHONDRIAL"/>
    <property type="match status" value="1"/>
</dbReference>
<evidence type="ECO:0000256" key="3">
    <source>
        <dbReference type="ARBA" id="ARBA00022691"/>
    </source>
</evidence>
<evidence type="ECO:0000313" key="6">
    <source>
        <dbReference type="Proteomes" id="UP000323454"/>
    </source>
</evidence>
<feature type="domain" description="Methyltransferase" evidence="4">
    <location>
        <begin position="37"/>
        <end position="131"/>
    </location>
</feature>
<evidence type="ECO:0000256" key="1">
    <source>
        <dbReference type="ARBA" id="ARBA00022603"/>
    </source>
</evidence>
<dbReference type="GO" id="GO:0032259">
    <property type="term" value="P:methylation"/>
    <property type="evidence" value="ECO:0007669"/>
    <property type="project" value="UniProtKB-KW"/>
</dbReference>
<dbReference type="SUPFAM" id="SSF53335">
    <property type="entry name" value="S-adenosyl-L-methionine-dependent methyltransferases"/>
    <property type="match status" value="1"/>
</dbReference>
<reference evidence="5 6" key="1">
    <citation type="submission" date="2019-09" db="EMBL/GenBank/DDBJ databases">
        <title>Goodfellowia gen. nov., a new genus of the Pseudonocardineae related to Actinoalloteichus, containing Goodfellowia coeruleoviolacea gen. nov., comb. nov. gen. nov., comb. nov.</title>
        <authorList>
            <person name="Labeda D."/>
        </authorList>
    </citation>
    <scope>NUCLEOTIDE SEQUENCE [LARGE SCALE GENOMIC DNA]</scope>
    <source>
        <strain evidence="5 6">AN110305</strain>
    </source>
</reference>
<sequence>MTSFDSMYRDATPPWDIGRPQGAFVPLAEAGALRGSVLDVGCGTGEHALLAAGLGLSATGVDSAPTAIARAEDKARARGLDARFVVGDALTLDGVGGPFDTVLDCGLFHVFDDAERTRFAAALHAVTAVGGRYFLLCFSDRQPGDWGPRRVTQGEIRACFADGWRVDEIVPAVIEVLPFNDHGEEWAVESWLATITRR</sequence>
<comment type="caution">
    <text evidence="5">The sequence shown here is derived from an EMBL/GenBank/DDBJ whole genome shotgun (WGS) entry which is preliminary data.</text>
</comment>
<protein>
    <submittedName>
        <fullName evidence="5">Class I SAM-dependent methyltransferase</fullName>
    </submittedName>
</protein>
<dbReference type="EMBL" id="VUOB01000036">
    <property type="protein sequence ID" value="KAA2260457.1"/>
    <property type="molecule type" value="Genomic_DNA"/>
</dbReference>
<accession>A0A5B2XA52</accession>
<dbReference type="PANTHER" id="PTHR43464">
    <property type="entry name" value="METHYLTRANSFERASE"/>
    <property type="match status" value="1"/>
</dbReference>
<dbReference type="CDD" id="cd02440">
    <property type="entry name" value="AdoMet_MTases"/>
    <property type="match status" value="1"/>
</dbReference>
<dbReference type="GO" id="GO:0008168">
    <property type="term" value="F:methyltransferase activity"/>
    <property type="evidence" value="ECO:0007669"/>
    <property type="project" value="UniProtKB-KW"/>
</dbReference>
<dbReference type="InterPro" id="IPR041698">
    <property type="entry name" value="Methyltransf_25"/>
</dbReference>
<dbReference type="AlphaFoldDB" id="A0A5B2XA52"/>
<dbReference type="OrthoDB" id="3825914at2"/>
<evidence type="ECO:0000259" key="4">
    <source>
        <dbReference type="Pfam" id="PF13649"/>
    </source>
</evidence>
<dbReference type="RefSeq" id="WP_149851181.1">
    <property type="nucleotide sequence ID" value="NZ_VUOB01000036.1"/>
</dbReference>
<dbReference type="InterPro" id="IPR029063">
    <property type="entry name" value="SAM-dependent_MTases_sf"/>
</dbReference>
<reference evidence="5 6" key="2">
    <citation type="submission" date="2019-09" db="EMBL/GenBank/DDBJ databases">
        <authorList>
            <person name="Jin C."/>
        </authorList>
    </citation>
    <scope>NUCLEOTIDE SEQUENCE [LARGE SCALE GENOMIC DNA]</scope>
    <source>
        <strain evidence="5 6">AN110305</strain>
    </source>
</reference>
<dbReference type="Proteomes" id="UP000323454">
    <property type="component" value="Unassembled WGS sequence"/>
</dbReference>
<evidence type="ECO:0000256" key="2">
    <source>
        <dbReference type="ARBA" id="ARBA00022679"/>
    </source>
</evidence>